<evidence type="ECO:0000313" key="1">
    <source>
        <dbReference type="EMBL" id="KAE8161300.1"/>
    </source>
</evidence>
<dbReference type="Proteomes" id="UP000326950">
    <property type="component" value="Unassembled WGS sequence"/>
</dbReference>
<name>A0A5N6US51_ASPTM</name>
<evidence type="ECO:0000313" key="2">
    <source>
        <dbReference type="Proteomes" id="UP000326950"/>
    </source>
</evidence>
<gene>
    <name evidence="1" type="ORF">BDV40DRAFT_301483</name>
</gene>
<accession>A0A5N6US51</accession>
<dbReference type="AlphaFoldDB" id="A0A5N6US51"/>
<dbReference type="EMBL" id="ML738644">
    <property type="protein sequence ID" value="KAE8161300.1"/>
    <property type="molecule type" value="Genomic_DNA"/>
</dbReference>
<reference evidence="1 2" key="1">
    <citation type="submission" date="2019-04" db="EMBL/GenBank/DDBJ databases">
        <title>Friends and foes A comparative genomics study of 23 Aspergillus species from section Flavi.</title>
        <authorList>
            <consortium name="DOE Joint Genome Institute"/>
            <person name="Kjaerbolling I."/>
            <person name="Vesth T."/>
            <person name="Frisvad J.C."/>
            <person name="Nybo J.L."/>
            <person name="Theobald S."/>
            <person name="Kildgaard S."/>
            <person name="Isbrandt T."/>
            <person name="Kuo A."/>
            <person name="Sato A."/>
            <person name="Lyhne E.K."/>
            <person name="Kogle M.E."/>
            <person name="Wiebenga A."/>
            <person name="Kun R.S."/>
            <person name="Lubbers R.J."/>
            <person name="Makela M.R."/>
            <person name="Barry K."/>
            <person name="Chovatia M."/>
            <person name="Clum A."/>
            <person name="Daum C."/>
            <person name="Haridas S."/>
            <person name="He G."/>
            <person name="LaButti K."/>
            <person name="Lipzen A."/>
            <person name="Mondo S."/>
            <person name="Riley R."/>
            <person name="Salamov A."/>
            <person name="Simmons B.A."/>
            <person name="Magnuson J.K."/>
            <person name="Henrissat B."/>
            <person name="Mortensen U.H."/>
            <person name="Larsen T.O."/>
            <person name="Devries R.P."/>
            <person name="Grigoriev I.V."/>
            <person name="Machida M."/>
            <person name="Baker S.E."/>
            <person name="Andersen M.R."/>
        </authorList>
    </citation>
    <scope>NUCLEOTIDE SEQUENCE [LARGE SCALE GENOMIC DNA]</scope>
    <source>
        <strain evidence="1 2">CBS 117626</strain>
    </source>
</reference>
<protein>
    <submittedName>
        <fullName evidence="1">Uncharacterized protein</fullName>
    </submittedName>
</protein>
<dbReference type="OrthoDB" id="4360103at2759"/>
<proteinExistence type="predicted"/>
<organism evidence="1 2">
    <name type="scientific">Aspergillus tamarii</name>
    <dbReference type="NCBI Taxonomy" id="41984"/>
    <lineage>
        <taxon>Eukaryota</taxon>
        <taxon>Fungi</taxon>
        <taxon>Dikarya</taxon>
        <taxon>Ascomycota</taxon>
        <taxon>Pezizomycotina</taxon>
        <taxon>Eurotiomycetes</taxon>
        <taxon>Eurotiomycetidae</taxon>
        <taxon>Eurotiales</taxon>
        <taxon>Aspergillaceae</taxon>
        <taxon>Aspergillus</taxon>
        <taxon>Aspergillus subgen. Circumdati</taxon>
    </lineage>
</organism>
<keyword evidence="2" id="KW-1185">Reference proteome</keyword>
<sequence length="118" mass="13831">MATKADVNRAKEQWIAAAKMARAKKEHFKRRYEEEKKMGLVFGQTFEEWASTNAPAFIEAYHEFKAKGDQYMHVAYVYDREQAEVQKRELERRQQEAYSGAGEDKGSNYIIITIDDEE</sequence>